<proteinExistence type="inferred from homology"/>
<dbReference type="FunFam" id="3.30.1360.40:FF:000001">
    <property type="entry name" value="Ribosome-recycling factor"/>
    <property type="match status" value="1"/>
</dbReference>
<comment type="caution">
    <text evidence="8">The sequence shown here is derived from an EMBL/GenBank/DDBJ whole genome shotgun (WGS) entry which is preliminary data.</text>
</comment>
<dbReference type="GO" id="GO:0043023">
    <property type="term" value="F:ribosomal large subunit binding"/>
    <property type="evidence" value="ECO:0007669"/>
    <property type="project" value="TreeGrafter"/>
</dbReference>
<evidence type="ECO:0000313" key="8">
    <source>
        <dbReference type="EMBL" id="PZW36180.1"/>
    </source>
</evidence>
<dbReference type="Gene3D" id="3.30.1360.40">
    <property type="match status" value="1"/>
</dbReference>
<comment type="similarity">
    <text evidence="2 5">Belongs to the RRF family.</text>
</comment>
<dbReference type="PANTHER" id="PTHR20982">
    <property type="entry name" value="RIBOSOME RECYCLING FACTOR"/>
    <property type="match status" value="1"/>
</dbReference>
<evidence type="ECO:0000256" key="3">
    <source>
        <dbReference type="ARBA" id="ARBA00022490"/>
    </source>
</evidence>
<comment type="function">
    <text evidence="5">Responsible for the release of ribosomes from messenger RNA at the termination of protein biosynthesis. May increase the efficiency of translation by recycling ribosomes from one round of translation to another.</text>
</comment>
<evidence type="ECO:0000256" key="4">
    <source>
        <dbReference type="ARBA" id="ARBA00022917"/>
    </source>
</evidence>
<feature type="region of interest" description="Disordered" evidence="6">
    <location>
        <begin position="137"/>
        <end position="156"/>
    </location>
</feature>
<evidence type="ECO:0000256" key="2">
    <source>
        <dbReference type="ARBA" id="ARBA00005912"/>
    </source>
</evidence>
<dbReference type="FunFam" id="1.10.132.20:FF:000001">
    <property type="entry name" value="Ribosome-recycling factor"/>
    <property type="match status" value="1"/>
</dbReference>
<evidence type="ECO:0000256" key="5">
    <source>
        <dbReference type="HAMAP-Rule" id="MF_00040"/>
    </source>
</evidence>
<evidence type="ECO:0000256" key="1">
    <source>
        <dbReference type="ARBA" id="ARBA00004496"/>
    </source>
</evidence>
<dbReference type="GO" id="GO:0006415">
    <property type="term" value="P:translational termination"/>
    <property type="evidence" value="ECO:0007669"/>
    <property type="project" value="UniProtKB-UniRule"/>
</dbReference>
<dbReference type="GO" id="GO:0005737">
    <property type="term" value="C:cytoplasm"/>
    <property type="evidence" value="ECO:0007669"/>
    <property type="project" value="UniProtKB-SubCell"/>
</dbReference>
<dbReference type="HAMAP" id="MF_00040">
    <property type="entry name" value="RRF"/>
    <property type="match status" value="1"/>
</dbReference>
<dbReference type="InterPro" id="IPR023584">
    <property type="entry name" value="Ribosome_recyc_fac_dom"/>
</dbReference>
<dbReference type="PANTHER" id="PTHR20982:SF3">
    <property type="entry name" value="MITOCHONDRIAL RIBOSOME RECYCLING FACTOR PSEUDO 1"/>
    <property type="match status" value="1"/>
</dbReference>
<feature type="domain" description="Ribosome recycling factor" evidence="7">
    <location>
        <begin position="20"/>
        <end position="183"/>
    </location>
</feature>
<dbReference type="Gene3D" id="1.10.132.20">
    <property type="entry name" value="Ribosome-recycling factor"/>
    <property type="match status" value="1"/>
</dbReference>
<gene>
    <name evidence="5" type="primary">frr</name>
    <name evidence="8" type="ORF">EI42_00352</name>
</gene>
<sequence length="185" mass="21399">MTADLFEDAERRMKKAIEALKHDLGSIRTGRASSALVERITVDYYGTPTPVNQVATITVPEARLLVIQPWDKKMIPDIEKAIQKSDLGINPTNDGQVIRLNIPPMSEERRKEMVKTLHKKLDEHKVAIRNVRRDVQEKLRDREKKKEVSEDELKRSTDKLQKLTDRYIAEMDKVGKTKEQEILEV</sequence>
<protein>
    <recommendedName>
        <fullName evidence="5">Ribosome-recycling factor</fullName>
        <shortName evidence="5">RRF</shortName>
    </recommendedName>
    <alternativeName>
        <fullName evidence="5">Ribosome-releasing factor</fullName>
    </alternativeName>
</protein>
<keyword evidence="4 5" id="KW-0648">Protein biosynthesis</keyword>
<evidence type="ECO:0000259" key="7">
    <source>
        <dbReference type="Pfam" id="PF01765"/>
    </source>
</evidence>
<evidence type="ECO:0000256" key="6">
    <source>
        <dbReference type="SAM" id="MobiDB-lite"/>
    </source>
</evidence>
<dbReference type="OrthoDB" id="9804006at2"/>
<dbReference type="Pfam" id="PF01765">
    <property type="entry name" value="RRF"/>
    <property type="match status" value="1"/>
</dbReference>
<dbReference type="AlphaFoldDB" id="A0A326UGV2"/>
<dbReference type="EMBL" id="QKUF01000001">
    <property type="protein sequence ID" value="PZW36180.1"/>
    <property type="molecule type" value="Genomic_DNA"/>
</dbReference>
<evidence type="ECO:0000313" key="9">
    <source>
        <dbReference type="Proteomes" id="UP000248806"/>
    </source>
</evidence>
<dbReference type="RefSeq" id="WP_111318207.1">
    <property type="nucleotide sequence ID" value="NZ_BIFX01000001.1"/>
</dbReference>
<dbReference type="InterPro" id="IPR036191">
    <property type="entry name" value="RRF_sf"/>
</dbReference>
<dbReference type="Proteomes" id="UP000248806">
    <property type="component" value="Unassembled WGS sequence"/>
</dbReference>
<name>A0A326UGV2_THEHA</name>
<dbReference type="InterPro" id="IPR002661">
    <property type="entry name" value="Ribosome_recyc_fac"/>
</dbReference>
<organism evidence="8 9">
    <name type="scientific">Thermosporothrix hazakensis</name>
    <dbReference type="NCBI Taxonomy" id="644383"/>
    <lineage>
        <taxon>Bacteria</taxon>
        <taxon>Bacillati</taxon>
        <taxon>Chloroflexota</taxon>
        <taxon>Ktedonobacteria</taxon>
        <taxon>Ktedonobacterales</taxon>
        <taxon>Thermosporotrichaceae</taxon>
        <taxon>Thermosporothrix</taxon>
    </lineage>
</organism>
<dbReference type="CDD" id="cd00520">
    <property type="entry name" value="RRF"/>
    <property type="match status" value="1"/>
</dbReference>
<keyword evidence="3 5" id="KW-0963">Cytoplasm</keyword>
<comment type="subcellular location">
    <subcellularLocation>
        <location evidence="1 5">Cytoplasm</location>
    </subcellularLocation>
</comment>
<dbReference type="NCBIfam" id="TIGR00496">
    <property type="entry name" value="frr"/>
    <property type="match status" value="1"/>
</dbReference>
<reference evidence="8 9" key="1">
    <citation type="submission" date="2018-06" db="EMBL/GenBank/DDBJ databases">
        <title>Genomic Encyclopedia of Archaeal and Bacterial Type Strains, Phase II (KMG-II): from individual species to whole genera.</title>
        <authorList>
            <person name="Goeker M."/>
        </authorList>
    </citation>
    <scope>NUCLEOTIDE SEQUENCE [LARGE SCALE GENOMIC DNA]</scope>
    <source>
        <strain evidence="8 9">ATCC BAA-1881</strain>
    </source>
</reference>
<keyword evidence="9" id="KW-1185">Reference proteome</keyword>
<accession>A0A326UGV2</accession>
<dbReference type="SUPFAM" id="SSF55194">
    <property type="entry name" value="Ribosome recycling factor, RRF"/>
    <property type="match status" value="1"/>
</dbReference>